<feature type="chain" id="PRO_5045411602" evidence="1">
    <location>
        <begin position="27"/>
        <end position="150"/>
    </location>
</feature>
<evidence type="ECO:0000313" key="2">
    <source>
        <dbReference type="EMBL" id="MDX8152057.1"/>
    </source>
</evidence>
<dbReference type="RefSeq" id="WP_319954212.1">
    <property type="nucleotide sequence ID" value="NZ_JAXAVX010000004.1"/>
</dbReference>
<gene>
    <name evidence="2" type="ORF">SK069_10665</name>
</gene>
<keyword evidence="1" id="KW-0732">Signal</keyword>
<evidence type="ECO:0000313" key="3">
    <source>
        <dbReference type="Proteomes" id="UP001277761"/>
    </source>
</evidence>
<proteinExistence type="predicted"/>
<organism evidence="2 3">
    <name type="scientific">Patulibacter brassicae</name>
    <dbReference type="NCBI Taxonomy" id="1705717"/>
    <lineage>
        <taxon>Bacteria</taxon>
        <taxon>Bacillati</taxon>
        <taxon>Actinomycetota</taxon>
        <taxon>Thermoleophilia</taxon>
        <taxon>Solirubrobacterales</taxon>
        <taxon>Patulibacteraceae</taxon>
        <taxon>Patulibacter</taxon>
    </lineage>
</organism>
<feature type="signal peptide" evidence="1">
    <location>
        <begin position="1"/>
        <end position="26"/>
    </location>
</feature>
<keyword evidence="3" id="KW-1185">Reference proteome</keyword>
<dbReference type="Proteomes" id="UP001277761">
    <property type="component" value="Unassembled WGS sequence"/>
</dbReference>
<dbReference type="EMBL" id="JAXAVX010000004">
    <property type="protein sequence ID" value="MDX8152057.1"/>
    <property type="molecule type" value="Genomic_DNA"/>
</dbReference>
<protein>
    <submittedName>
        <fullName evidence="2">Uncharacterized protein</fullName>
    </submittedName>
</protein>
<accession>A0ABU4VL32</accession>
<sequence>MRPPAFPRLAVACVAAGLLVPAGAGAADAPVLGSAAFAPNGGEGWGTVKPREIFNGGAPSGSVRQIRWTGWGGSLARGTGKMPIYRPAGGYYRTLGRVQLKAYRLGRCPGSTRLAYRSLKFRAVQKPGGRYGRWYRWSGASSLCSSPFSG</sequence>
<reference evidence="2 3" key="1">
    <citation type="submission" date="2023-11" db="EMBL/GenBank/DDBJ databases">
        <authorList>
            <person name="Xu M."/>
            <person name="Jiang T."/>
        </authorList>
    </citation>
    <scope>NUCLEOTIDE SEQUENCE [LARGE SCALE GENOMIC DNA]</scope>
    <source>
        <strain evidence="2 3">SD</strain>
    </source>
</reference>
<evidence type="ECO:0000256" key="1">
    <source>
        <dbReference type="SAM" id="SignalP"/>
    </source>
</evidence>
<comment type="caution">
    <text evidence="2">The sequence shown here is derived from an EMBL/GenBank/DDBJ whole genome shotgun (WGS) entry which is preliminary data.</text>
</comment>
<name>A0ABU4VL32_9ACTN</name>